<proteinExistence type="predicted"/>
<feature type="transmembrane region" description="Helical" evidence="12">
    <location>
        <begin position="15"/>
        <end position="35"/>
    </location>
</feature>
<dbReference type="Pfam" id="PF02518">
    <property type="entry name" value="HATPase_c"/>
    <property type="match status" value="1"/>
</dbReference>
<dbReference type="RefSeq" id="WP_047941862.1">
    <property type="nucleotide sequence ID" value="NZ_JAMAUJ010000009.1"/>
</dbReference>
<dbReference type="InterPro" id="IPR010559">
    <property type="entry name" value="Sig_transdc_His_kin_internal"/>
</dbReference>
<keyword evidence="2" id="KW-1003">Cell membrane</keyword>
<comment type="subcellular location">
    <subcellularLocation>
        <location evidence="1">Cell membrane</location>
        <topology evidence="1">Multi-pass membrane protein</topology>
    </subcellularLocation>
</comment>
<dbReference type="PATRIC" id="fig|1397.4.peg.5316"/>
<accession>A0A0J1IKH7</accession>
<evidence type="ECO:0000256" key="6">
    <source>
        <dbReference type="ARBA" id="ARBA00022741"/>
    </source>
</evidence>
<dbReference type="GO" id="GO:0005886">
    <property type="term" value="C:plasma membrane"/>
    <property type="evidence" value="ECO:0007669"/>
    <property type="project" value="UniProtKB-SubCell"/>
</dbReference>
<dbReference type="Gene3D" id="6.10.340.10">
    <property type="match status" value="1"/>
</dbReference>
<feature type="transmembrane region" description="Helical" evidence="12">
    <location>
        <begin position="282"/>
        <end position="300"/>
    </location>
</feature>
<reference evidence="14 15" key="1">
    <citation type="submission" date="2015-05" db="EMBL/GenBank/DDBJ databases">
        <title>Whole genome sequence and identification of bacterial endophytes from Costus igneus.</title>
        <authorList>
            <person name="Lee Y.P."/>
            <person name="Gan H.M."/>
            <person name="Eng W."/>
            <person name="Wheatley M.S."/>
            <person name="Caraballo A."/>
            <person name="Polter S."/>
            <person name="Savka M.A."/>
            <person name="Hudson A.O."/>
        </authorList>
    </citation>
    <scope>NUCLEOTIDE SEQUENCE [LARGE SCALE GENOMIC DNA]</scope>
    <source>
        <strain evidence="14 15">RIT379</strain>
    </source>
</reference>
<keyword evidence="5 12" id="KW-0812">Transmembrane</keyword>
<organism evidence="14 15">
    <name type="scientific">Niallia circulans</name>
    <name type="common">Bacillus circulans</name>
    <dbReference type="NCBI Taxonomy" id="1397"/>
    <lineage>
        <taxon>Bacteria</taxon>
        <taxon>Bacillati</taxon>
        <taxon>Bacillota</taxon>
        <taxon>Bacilli</taxon>
        <taxon>Bacillales</taxon>
        <taxon>Bacillaceae</taxon>
        <taxon>Niallia</taxon>
    </lineage>
</organism>
<dbReference type="OrthoDB" id="9776552at2"/>
<dbReference type="PANTHER" id="PTHR34220">
    <property type="entry name" value="SENSOR HISTIDINE KINASE YPDA"/>
    <property type="match status" value="1"/>
</dbReference>
<evidence type="ECO:0000256" key="4">
    <source>
        <dbReference type="ARBA" id="ARBA00022679"/>
    </source>
</evidence>
<sequence length="580" mass="66929">MFSLLRKWNTLRNQILFVFLSVMIVVLLFVSILIFNQVSTLLENNAEKQIQQVAVEASGRIETLYEQLNMASKLAATNDKVQKLLTKEYEQKKVTFYEKQELMGTVNTITANSDGIFSFQLFTREQERILPLDDAKIMTDLHANWVEKADQAKGSLVWIGEDPNDSNYFLAIRRVNLINRSFTNGGYLLFSIYANYFQFANQTLTDKTDQYFILLDELSKPIITNYEQSSEFILQTKKKTVQINERDYMITKNSSYMTGWTVLILTPYKTLTEGITVVRTSILLAGIIGLMIFFVCSFFLSNMITRPIIRLTNTMRFASEGSLPLTPKIPSVNEINELNSTYNQLVKETNHLITMVYQKEITRNRSELRALQAQINPHFLFNTLDALHWSLEENDEEELAELVVTMSNLFRYTISRSTEDEWVRIKEEIAHIEDYMEIMKMRFGEQLNWQIQLPKVFEEVKIPKFLIQPLVENAVLHGAENKVGQCTVDVIVQQGEIDNNIKVIVRDDGIGISESKLKQIKESMEKEGITSITGKGMAISNVYKRLTLYYQERQQKGLMIESMENKGTFISFEIPKDGGM</sequence>
<dbReference type="SUPFAM" id="SSF55874">
    <property type="entry name" value="ATPase domain of HSP90 chaperone/DNA topoisomerase II/histidine kinase"/>
    <property type="match status" value="1"/>
</dbReference>
<keyword evidence="3" id="KW-0597">Phosphoprotein</keyword>
<dbReference type="InterPro" id="IPR036890">
    <property type="entry name" value="HATPase_C_sf"/>
</dbReference>
<evidence type="ECO:0000256" key="8">
    <source>
        <dbReference type="ARBA" id="ARBA00022840"/>
    </source>
</evidence>
<dbReference type="GO" id="GO:0000155">
    <property type="term" value="F:phosphorelay sensor kinase activity"/>
    <property type="evidence" value="ECO:0007669"/>
    <property type="project" value="InterPro"/>
</dbReference>
<dbReference type="Gene3D" id="3.30.565.10">
    <property type="entry name" value="Histidine kinase-like ATPase, C-terminal domain"/>
    <property type="match status" value="1"/>
</dbReference>
<keyword evidence="6" id="KW-0547">Nucleotide-binding</keyword>
<evidence type="ECO:0000256" key="12">
    <source>
        <dbReference type="SAM" id="Phobius"/>
    </source>
</evidence>
<feature type="domain" description="HAMP" evidence="13">
    <location>
        <begin position="302"/>
        <end position="354"/>
    </location>
</feature>
<evidence type="ECO:0000256" key="10">
    <source>
        <dbReference type="ARBA" id="ARBA00023012"/>
    </source>
</evidence>
<evidence type="ECO:0000256" key="3">
    <source>
        <dbReference type="ARBA" id="ARBA00022553"/>
    </source>
</evidence>
<keyword evidence="10" id="KW-0902">Two-component regulatory system</keyword>
<evidence type="ECO:0000256" key="9">
    <source>
        <dbReference type="ARBA" id="ARBA00022989"/>
    </source>
</evidence>
<dbReference type="GO" id="GO:0005524">
    <property type="term" value="F:ATP binding"/>
    <property type="evidence" value="ECO:0007669"/>
    <property type="project" value="UniProtKB-KW"/>
</dbReference>
<dbReference type="InterPro" id="IPR050640">
    <property type="entry name" value="Bact_2-comp_sensor_kinase"/>
</dbReference>
<evidence type="ECO:0000259" key="13">
    <source>
        <dbReference type="PROSITE" id="PS50885"/>
    </source>
</evidence>
<dbReference type="Proteomes" id="UP000036045">
    <property type="component" value="Unassembled WGS sequence"/>
</dbReference>
<dbReference type="PANTHER" id="PTHR34220:SF11">
    <property type="entry name" value="SENSOR PROTEIN KINASE HPTS"/>
    <property type="match status" value="1"/>
</dbReference>
<dbReference type="Pfam" id="PF06580">
    <property type="entry name" value="His_kinase"/>
    <property type="match status" value="1"/>
</dbReference>
<dbReference type="SMART" id="SM00387">
    <property type="entry name" value="HATPase_c"/>
    <property type="match status" value="1"/>
</dbReference>
<dbReference type="EMBL" id="LDPH01000008">
    <property type="protein sequence ID" value="KLV26446.1"/>
    <property type="molecule type" value="Genomic_DNA"/>
</dbReference>
<keyword evidence="4" id="KW-0808">Transferase</keyword>
<dbReference type="InterPro" id="IPR003660">
    <property type="entry name" value="HAMP_dom"/>
</dbReference>
<protein>
    <submittedName>
        <fullName evidence="14">Histidine kinase</fullName>
    </submittedName>
</protein>
<evidence type="ECO:0000256" key="2">
    <source>
        <dbReference type="ARBA" id="ARBA00022475"/>
    </source>
</evidence>
<gene>
    <name evidence="14" type="ORF">ABW02_10050</name>
</gene>
<keyword evidence="15" id="KW-1185">Reference proteome</keyword>
<evidence type="ECO:0000313" key="14">
    <source>
        <dbReference type="EMBL" id="KLV26446.1"/>
    </source>
</evidence>
<evidence type="ECO:0000256" key="11">
    <source>
        <dbReference type="ARBA" id="ARBA00023136"/>
    </source>
</evidence>
<evidence type="ECO:0000256" key="1">
    <source>
        <dbReference type="ARBA" id="ARBA00004651"/>
    </source>
</evidence>
<evidence type="ECO:0000256" key="5">
    <source>
        <dbReference type="ARBA" id="ARBA00022692"/>
    </source>
</evidence>
<keyword evidence="8" id="KW-0067">ATP-binding</keyword>
<keyword evidence="9 12" id="KW-1133">Transmembrane helix</keyword>
<keyword evidence="11 12" id="KW-0472">Membrane</keyword>
<dbReference type="InterPro" id="IPR003594">
    <property type="entry name" value="HATPase_dom"/>
</dbReference>
<evidence type="ECO:0000313" key="15">
    <source>
        <dbReference type="Proteomes" id="UP000036045"/>
    </source>
</evidence>
<dbReference type="AlphaFoldDB" id="A0A0J1IKH7"/>
<dbReference type="PROSITE" id="PS50885">
    <property type="entry name" value="HAMP"/>
    <property type="match status" value="1"/>
</dbReference>
<keyword evidence="7 14" id="KW-0418">Kinase</keyword>
<name>A0A0J1IKH7_NIACI</name>
<comment type="caution">
    <text evidence="14">The sequence shown here is derived from an EMBL/GenBank/DDBJ whole genome shotgun (WGS) entry which is preliminary data.</text>
</comment>
<evidence type="ECO:0000256" key="7">
    <source>
        <dbReference type="ARBA" id="ARBA00022777"/>
    </source>
</evidence>